<proteinExistence type="predicted"/>
<dbReference type="Proteomes" id="UP000757890">
    <property type="component" value="Unassembled WGS sequence"/>
</dbReference>
<name>A0A930FPL4_9FIRM</name>
<evidence type="ECO:0000313" key="3">
    <source>
        <dbReference type="Proteomes" id="UP000757890"/>
    </source>
</evidence>
<organism evidence="2 3">
    <name type="scientific">Dialister invisus</name>
    <dbReference type="NCBI Taxonomy" id="218538"/>
    <lineage>
        <taxon>Bacteria</taxon>
        <taxon>Bacillati</taxon>
        <taxon>Bacillota</taxon>
        <taxon>Negativicutes</taxon>
        <taxon>Veillonellales</taxon>
        <taxon>Veillonellaceae</taxon>
        <taxon>Dialister</taxon>
    </lineage>
</organism>
<feature type="chain" id="PRO_5036886931" evidence="1">
    <location>
        <begin position="21"/>
        <end position="275"/>
    </location>
</feature>
<comment type="caution">
    <text evidence="2">The sequence shown here is derived from an EMBL/GenBank/DDBJ whole genome shotgun (WGS) entry which is preliminary data.</text>
</comment>
<gene>
    <name evidence="2" type="ORF">HXL70_06335</name>
</gene>
<accession>A0A930FPL4</accession>
<sequence length="275" mass="29852">MKTICAAFGMAALLTFSASADTLTLPKGHVLDFGDTVDVLDGRQTYFGKQMKNWAEHEAVEKESKPQAAAIGIIGGVDSPTSVYLTSKLAPDVSRLAAEALGELRVYQLRANTPEAFYESLVLSFSVDHKNPGKEKNGLLPFVKLMGKEMTDTAGSTAAKQEAADKKNAVIPLAGKMWKEAEIGESYKQFLGKRGIRLYVSGEPRWKEKKSRGGKAYRLAKVKAGLYAGGCLIPFFAEGLILEDGDSTTYTLFAGDQKSGAYFVPYVEKAAREMK</sequence>
<reference evidence="2" key="1">
    <citation type="submission" date="2020-04" db="EMBL/GenBank/DDBJ databases">
        <title>Deep metagenomics examines the oral microbiome during advanced dental caries in children, revealing novel taxa and co-occurrences with host molecules.</title>
        <authorList>
            <person name="Baker J.L."/>
            <person name="Morton J.T."/>
            <person name="Dinis M."/>
            <person name="Alvarez R."/>
            <person name="Tran N.C."/>
            <person name="Knight R."/>
            <person name="Edlund A."/>
        </authorList>
    </citation>
    <scope>NUCLEOTIDE SEQUENCE</scope>
    <source>
        <strain evidence="2">JCVI_32_bin.14</strain>
    </source>
</reference>
<dbReference type="EMBL" id="JABZMK010000040">
    <property type="protein sequence ID" value="MBF1129646.1"/>
    <property type="molecule type" value="Genomic_DNA"/>
</dbReference>
<dbReference type="AlphaFoldDB" id="A0A930FPL4"/>
<evidence type="ECO:0000313" key="2">
    <source>
        <dbReference type="EMBL" id="MBF1129646.1"/>
    </source>
</evidence>
<evidence type="ECO:0000256" key="1">
    <source>
        <dbReference type="SAM" id="SignalP"/>
    </source>
</evidence>
<protein>
    <submittedName>
        <fullName evidence="2">Uncharacterized protein</fullName>
    </submittedName>
</protein>
<keyword evidence="1" id="KW-0732">Signal</keyword>
<feature type="signal peptide" evidence="1">
    <location>
        <begin position="1"/>
        <end position="20"/>
    </location>
</feature>